<reference evidence="1 2" key="1">
    <citation type="submission" date="2018-12" db="EMBL/GenBank/DDBJ databases">
        <title>Mangrovimonas spongiae sp. nov., a novel member of the genus Mangrovimonas isolated from marine sponge.</title>
        <authorList>
            <person name="Zhuang L."/>
            <person name="Luo L."/>
        </authorList>
    </citation>
    <scope>NUCLEOTIDE SEQUENCE [LARGE SCALE GENOMIC DNA]</scope>
    <source>
        <strain evidence="1 2">HN-E26</strain>
    </source>
</reference>
<gene>
    <name evidence="1" type="ORF">EJA19_03455</name>
</gene>
<dbReference type="Proteomes" id="UP000270620">
    <property type="component" value="Unassembled WGS sequence"/>
</dbReference>
<dbReference type="EMBL" id="RWBG01000001">
    <property type="protein sequence ID" value="RSK41949.1"/>
    <property type="molecule type" value="Genomic_DNA"/>
</dbReference>
<sequence>MRIAFIIVSFLLINGYSYAQKKHKRIYVDENDQEISRSELLNKWRDKNLLLSRWDYIKNNTRYVTLKKDLYQTAHFNYQHIKSRLEFLTKNKVDNNTIILLEYYYKDDLCSSKRDNTWTKIEISDRKRFLSPILRTLKGQDITFIVLFEEDIILNNNPKLKKEYFYTDKDNYFRNKLFTNPTLCGSFALIKPNGETLIRNGEYRADWMAEHLKKENWSIFFGSTKE</sequence>
<keyword evidence="2" id="KW-1185">Reference proteome</keyword>
<accession>A0A428K6L1</accession>
<dbReference type="AlphaFoldDB" id="A0A428K6L1"/>
<organism evidence="1 2">
    <name type="scientific">Mangrovimonas spongiae</name>
    <dbReference type="NCBI Taxonomy" id="2494697"/>
    <lineage>
        <taxon>Bacteria</taxon>
        <taxon>Pseudomonadati</taxon>
        <taxon>Bacteroidota</taxon>
        <taxon>Flavobacteriia</taxon>
        <taxon>Flavobacteriales</taxon>
        <taxon>Flavobacteriaceae</taxon>
        <taxon>Mangrovimonas</taxon>
    </lineage>
</organism>
<comment type="caution">
    <text evidence="1">The sequence shown here is derived from an EMBL/GenBank/DDBJ whole genome shotgun (WGS) entry which is preliminary data.</text>
</comment>
<evidence type="ECO:0000313" key="1">
    <source>
        <dbReference type="EMBL" id="RSK41949.1"/>
    </source>
</evidence>
<name>A0A428K6L1_9FLAO</name>
<proteinExistence type="predicted"/>
<dbReference type="RefSeq" id="WP_125466940.1">
    <property type="nucleotide sequence ID" value="NZ_RWBG01000001.1"/>
</dbReference>
<dbReference type="OrthoDB" id="1445822at2"/>
<evidence type="ECO:0000313" key="2">
    <source>
        <dbReference type="Proteomes" id="UP000270620"/>
    </source>
</evidence>
<protein>
    <submittedName>
        <fullName evidence="1">Uncharacterized protein</fullName>
    </submittedName>
</protein>